<dbReference type="FunFam" id="3.40.50.261:FF:000001">
    <property type="entry name" value="Succinate--CoA ligase [ADP-forming] subunit beta"/>
    <property type="match status" value="1"/>
</dbReference>
<dbReference type="InterPro" id="IPR005809">
    <property type="entry name" value="Succ_CoA_ligase-like_bsu"/>
</dbReference>
<evidence type="ECO:0000256" key="7">
    <source>
        <dbReference type="ARBA" id="ARBA00022840"/>
    </source>
</evidence>
<dbReference type="InterPro" id="IPR011761">
    <property type="entry name" value="ATP-grasp"/>
</dbReference>
<dbReference type="PIRSF" id="PIRSF001554">
    <property type="entry name" value="SucCS_beta"/>
    <property type="match status" value="1"/>
</dbReference>
<proteinExistence type="inferred from homology"/>
<dbReference type="Gene3D" id="3.30.1490.20">
    <property type="entry name" value="ATP-grasp fold, A domain"/>
    <property type="match status" value="1"/>
</dbReference>
<organism evidence="12 13">
    <name type="scientific">Sarocladium strictum</name>
    <name type="common">Black bundle disease fungus</name>
    <name type="synonym">Acremonium strictum</name>
    <dbReference type="NCBI Taxonomy" id="5046"/>
    <lineage>
        <taxon>Eukaryota</taxon>
        <taxon>Fungi</taxon>
        <taxon>Dikarya</taxon>
        <taxon>Ascomycota</taxon>
        <taxon>Pezizomycotina</taxon>
        <taxon>Sordariomycetes</taxon>
        <taxon>Hypocreomycetidae</taxon>
        <taxon>Hypocreales</taxon>
        <taxon>Sarocladiaceae</taxon>
        <taxon>Sarocladium</taxon>
    </lineage>
</organism>
<dbReference type="InterPro" id="IPR016102">
    <property type="entry name" value="Succinyl-CoA_synth-like"/>
</dbReference>
<protein>
    <recommendedName>
        <fullName evidence="10">Succinate--CoA ligase [ADP-forming] subunit beta, mitochondrial</fullName>
        <ecNumber evidence="10">6.2.1.5</ecNumber>
    </recommendedName>
    <alternativeName>
        <fullName evidence="10">Succinyl-CoA synthetase beta chain</fullName>
        <shortName evidence="10">SCS-beta</shortName>
    </alternativeName>
</protein>
<dbReference type="GO" id="GO:0005739">
    <property type="term" value="C:mitochondrion"/>
    <property type="evidence" value="ECO:0007669"/>
    <property type="project" value="UniProtKB-SubCell"/>
</dbReference>
<keyword evidence="3 10" id="KW-0816">Tricarboxylic acid cycle</keyword>
<evidence type="ECO:0000313" key="12">
    <source>
        <dbReference type="EMBL" id="KAK0386069.1"/>
    </source>
</evidence>
<dbReference type="Gene3D" id="3.30.470.20">
    <property type="entry name" value="ATP-grasp fold, B domain"/>
    <property type="match status" value="1"/>
</dbReference>
<sequence>MLWQSTCRVSHAKNACSFVAKNLRAQQVRHLTLHEYQAYELLRKHNVPVPKGKLARTGAEVRACIESLGGSAMIKAQVLQGGGRGRGTFDSSLKGSIRRVTSASDGESVATKMLGHSLRTSQTAYGGPVVRQLYVVEDISPKEEWYVAITVDRERYCPILILSKKGGVDIETISRQSPEDVITIPLQYDAGINAEVLRSIQEQLAIPGSALGSLEKTLKSLWKIFSEKDATLLELNPLALLSSDRFMPLGAKFTFDDAAARRQPELFAMRDAEHEVAEEVEAETYGLVYVRLDGNIGNVVNGAGLAMATNDAIGLHGGASANFLDAGGQATKETMIQAFRIILADERVKAILVNIYGGITKCDMIAKSILGAASELGPITIPIVARLQGTNSAEGLRLLEEADLGIHVEAGFGEAARKAVELAETNRLDAV</sequence>
<dbReference type="GO" id="GO:0004775">
    <property type="term" value="F:succinate-CoA ligase (ADP-forming) activity"/>
    <property type="evidence" value="ECO:0007669"/>
    <property type="project" value="UniProtKB-UniRule"/>
</dbReference>
<dbReference type="Pfam" id="PF08442">
    <property type="entry name" value="ATP-grasp_2"/>
    <property type="match status" value="1"/>
</dbReference>
<dbReference type="Proteomes" id="UP001175261">
    <property type="component" value="Unassembled WGS sequence"/>
</dbReference>
<dbReference type="EMBL" id="JAPDFR010000005">
    <property type="protein sequence ID" value="KAK0386069.1"/>
    <property type="molecule type" value="Genomic_DNA"/>
</dbReference>
<feature type="binding site" evidence="10">
    <location>
        <position position="301"/>
    </location>
    <ligand>
        <name>substrate</name>
        <note>ligand shared with subunit alpha</note>
    </ligand>
</feature>
<keyword evidence="13" id="KW-1185">Reference proteome</keyword>
<dbReference type="InterPro" id="IPR013815">
    <property type="entry name" value="ATP_grasp_subdomain_1"/>
</dbReference>
<comment type="function">
    <text evidence="10">Succinyl-CoA synthetase functions in the citric acid cycle (TCA), coupling the hydrolysis of succinyl-CoA to the synthesis of ATP and thus represents the only step of substrate-level phosphorylation in the TCA. The beta subunit provides nucleotide specificity of the enzyme and binds the substrate succinate, while the binding sites for coenzyme A and phosphate are found in the alpha subunit.</text>
</comment>
<evidence type="ECO:0000256" key="1">
    <source>
        <dbReference type="ARBA" id="ARBA00001946"/>
    </source>
</evidence>
<dbReference type="Pfam" id="PF00549">
    <property type="entry name" value="Ligase_CoA"/>
    <property type="match status" value="1"/>
</dbReference>
<dbReference type="PANTHER" id="PTHR11815">
    <property type="entry name" value="SUCCINYL-COA SYNTHETASE BETA CHAIN"/>
    <property type="match status" value="1"/>
</dbReference>
<comment type="subunit">
    <text evidence="10">Heterodimer of an alpha and a beta subunit.</text>
</comment>
<dbReference type="InterPro" id="IPR005811">
    <property type="entry name" value="SUCC_ACL_C"/>
</dbReference>
<dbReference type="GO" id="GO:0005524">
    <property type="term" value="F:ATP binding"/>
    <property type="evidence" value="ECO:0007669"/>
    <property type="project" value="UniProtKB-UniRule"/>
</dbReference>
<dbReference type="PANTHER" id="PTHR11815:SF1">
    <property type="entry name" value="SUCCINATE--COA LIGASE [ADP-FORMING] SUBUNIT BETA, MITOCHONDRIAL"/>
    <property type="match status" value="1"/>
</dbReference>
<dbReference type="PROSITE" id="PS50975">
    <property type="entry name" value="ATP_GRASP"/>
    <property type="match status" value="1"/>
</dbReference>
<dbReference type="GO" id="GO:0006099">
    <property type="term" value="P:tricarboxylic acid cycle"/>
    <property type="evidence" value="ECO:0007669"/>
    <property type="project" value="UniProtKB-UniRule"/>
</dbReference>
<comment type="pathway">
    <text evidence="2 10">Carbohydrate metabolism; tricarboxylic acid cycle; succinate from succinyl-CoA (ligase route): step 1/1.</text>
</comment>
<dbReference type="InterPro" id="IPR013650">
    <property type="entry name" value="ATP-grasp_succ-CoA_synth-type"/>
</dbReference>
<comment type="cofactor">
    <cofactor evidence="1">
        <name>Mg(2+)</name>
        <dbReference type="ChEBI" id="CHEBI:18420"/>
    </cofactor>
</comment>
<dbReference type="PROSITE" id="PS01217">
    <property type="entry name" value="SUCCINYL_COA_LIG_3"/>
    <property type="match status" value="1"/>
</dbReference>
<keyword evidence="6 10" id="KW-0547">Nucleotide-binding</keyword>
<evidence type="ECO:0000259" key="11">
    <source>
        <dbReference type="PROSITE" id="PS50975"/>
    </source>
</evidence>
<comment type="subcellular location">
    <subcellularLocation>
        <location evidence="10">Mitochondrion</location>
    </subcellularLocation>
</comment>
<evidence type="ECO:0000313" key="13">
    <source>
        <dbReference type="Proteomes" id="UP001175261"/>
    </source>
</evidence>
<evidence type="ECO:0000256" key="6">
    <source>
        <dbReference type="ARBA" id="ARBA00022741"/>
    </source>
</evidence>
<evidence type="ECO:0000256" key="3">
    <source>
        <dbReference type="ARBA" id="ARBA00022532"/>
    </source>
</evidence>
<dbReference type="GO" id="GO:0042709">
    <property type="term" value="C:succinate-CoA ligase complex"/>
    <property type="evidence" value="ECO:0007669"/>
    <property type="project" value="TreeGrafter"/>
</dbReference>
<comment type="similarity">
    <text evidence="10">Belongs to the succinate/malate CoA ligase beta subunit family.</text>
</comment>
<dbReference type="SUPFAM" id="SSF52210">
    <property type="entry name" value="Succinyl-CoA synthetase domains"/>
    <property type="match status" value="1"/>
</dbReference>
<dbReference type="AlphaFoldDB" id="A0AA39GFM5"/>
<evidence type="ECO:0000256" key="4">
    <source>
        <dbReference type="ARBA" id="ARBA00022598"/>
    </source>
</evidence>
<accession>A0AA39GFM5</accession>
<dbReference type="GO" id="GO:0046872">
    <property type="term" value="F:metal ion binding"/>
    <property type="evidence" value="ECO:0007669"/>
    <property type="project" value="UniProtKB-KW"/>
</dbReference>
<evidence type="ECO:0000256" key="10">
    <source>
        <dbReference type="HAMAP-Rule" id="MF_03219"/>
    </source>
</evidence>
<comment type="caution">
    <text evidence="10">Lacks conserved residue(s) required for the propagation of feature annotation.</text>
</comment>
<dbReference type="Gene3D" id="3.40.50.261">
    <property type="entry name" value="Succinyl-CoA synthetase domains"/>
    <property type="match status" value="1"/>
</dbReference>
<feature type="binding site" evidence="10">
    <location>
        <begin position="83"/>
        <end position="85"/>
    </location>
    <ligand>
        <name>ATP</name>
        <dbReference type="ChEBI" id="CHEBI:30616"/>
    </ligand>
</feature>
<evidence type="ECO:0000256" key="8">
    <source>
        <dbReference type="ARBA" id="ARBA00022842"/>
    </source>
</evidence>
<evidence type="ECO:0000256" key="5">
    <source>
        <dbReference type="ARBA" id="ARBA00022723"/>
    </source>
</evidence>
<dbReference type="GO" id="GO:0006104">
    <property type="term" value="P:succinyl-CoA metabolic process"/>
    <property type="evidence" value="ECO:0007669"/>
    <property type="project" value="TreeGrafter"/>
</dbReference>
<name>A0AA39GFM5_SARSR</name>
<keyword evidence="10" id="KW-0496">Mitochondrion</keyword>
<keyword evidence="4 10" id="KW-0436">Ligase</keyword>
<reference evidence="12" key="1">
    <citation type="submission" date="2022-10" db="EMBL/GenBank/DDBJ databases">
        <title>Determination and structural analysis of whole genome sequence of Sarocladium strictum F4-1.</title>
        <authorList>
            <person name="Hu L."/>
            <person name="Jiang Y."/>
        </authorList>
    </citation>
    <scope>NUCLEOTIDE SEQUENCE</scope>
    <source>
        <strain evidence="12">F4-1</strain>
    </source>
</reference>
<dbReference type="EC" id="6.2.1.5" evidence="10"/>
<feature type="domain" description="ATP-grasp" evidence="11">
    <location>
        <begin position="39"/>
        <end position="264"/>
    </location>
</feature>
<keyword evidence="9" id="KW-0809">Transit peptide</keyword>
<dbReference type="HAMAP" id="MF_00558">
    <property type="entry name" value="Succ_CoA_beta"/>
    <property type="match status" value="1"/>
</dbReference>
<comment type="catalytic activity">
    <reaction evidence="10">
        <text>succinate + ATP + CoA = succinyl-CoA + ADP + phosphate</text>
        <dbReference type="Rhea" id="RHEA:17661"/>
        <dbReference type="ChEBI" id="CHEBI:30031"/>
        <dbReference type="ChEBI" id="CHEBI:30616"/>
        <dbReference type="ChEBI" id="CHEBI:43474"/>
        <dbReference type="ChEBI" id="CHEBI:57287"/>
        <dbReference type="ChEBI" id="CHEBI:57292"/>
        <dbReference type="ChEBI" id="CHEBI:456216"/>
        <dbReference type="EC" id="6.2.1.5"/>
    </reaction>
</comment>
<evidence type="ECO:0000256" key="9">
    <source>
        <dbReference type="ARBA" id="ARBA00022946"/>
    </source>
</evidence>
<keyword evidence="7 10" id="KW-0067">ATP-binding</keyword>
<dbReference type="NCBIfam" id="NF001913">
    <property type="entry name" value="PRK00696.1"/>
    <property type="match status" value="1"/>
</dbReference>
<gene>
    <name evidence="12" type="ORF">NLU13_5906</name>
</gene>
<keyword evidence="8" id="KW-0460">Magnesium</keyword>
<feature type="binding site" evidence="10">
    <location>
        <position position="144"/>
    </location>
    <ligand>
        <name>ATP</name>
        <dbReference type="ChEBI" id="CHEBI:30616"/>
    </ligand>
</feature>
<dbReference type="FunFam" id="3.30.470.20:FF:000002">
    <property type="entry name" value="Succinate--CoA ligase [ADP-forming] subunit beta"/>
    <property type="match status" value="1"/>
</dbReference>
<dbReference type="InterPro" id="IPR017866">
    <property type="entry name" value="Succ-CoA_synthase_bsu_CS"/>
</dbReference>
<comment type="caution">
    <text evidence="12">The sequence shown here is derived from an EMBL/GenBank/DDBJ whole genome shotgun (WGS) entry which is preliminary data.</text>
</comment>
<keyword evidence="5" id="KW-0479">Metal-binding</keyword>
<evidence type="ECO:0000256" key="2">
    <source>
        <dbReference type="ARBA" id="ARBA00005064"/>
    </source>
</evidence>
<dbReference type="SUPFAM" id="SSF56059">
    <property type="entry name" value="Glutathione synthetase ATP-binding domain-like"/>
    <property type="match status" value="1"/>
</dbReference>